<dbReference type="InterPro" id="IPR013216">
    <property type="entry name" value="Methyltransf_11"/>
</dbReference>
<dbReference type="Proteomes" id="UP001199355">
    <property type="component" value="Unassembled WGS sequence"/>
</dbReference>
<dbReference type="InterPro" id="IPR050447">
    <property type="entry name" value="Erg6_SMT_methyltransf"/>
</dbReference>
<dbReference type="RefSeq" id="WP_308727646.1">
    <property type="nucleotide sequence ID" value="NZ_JAJEQF010000003.1"/>
</dbReference>
<dbReference type="Gene3D" id="3.40.50.1820">
    <property type="entry name" value="alpha/beta hydrolase"/>
    <property type="match status" value="1"/>
</dbReference>
<dbReference type="InterPro" id="IPR029063">
    <property type="entry name" value="SAM-dependent_MTases_sf"/>
</dbReference>
<gene>
    <name evidence="4" type="ORF">LKD45_02380</name>
</gene>
<evidence type="ECO:0000259" key="3">
    <source>
        <dbReference type="Pfam" id="PF08241"/>
    </source>
</evidence>
<accession>A0AAE3ATJ8</accession>
<keyword evidence="5" id="KW-1185">Reference proteome</keyword>
<dbReference type="SUPFAM" id="SSF53335">
    <property type="entry name" value="S-adenosyl-L-methionine-dependent methyltransferases"/>
    <property type="match status" value="1"/>
</dbReference>
<feature type="domain" description="AB hydrolase-1" evidence="2">
    <location>
        <begin position="12"/>
        <end position="123"/>
    </location>
</feature>
<sequence length="490" mass="55426">MKIYSFGEETKPAILLLPGTCCHWKRNFGHVIPLLQEHFYVLCASYDGFDETEDSTFPNMLIETAKLENYIQKNLGGQLFAAYGCSLGGSFVGLMVQRKKIHIRHGILGSSDLDQGSSFGTWAMAKAMTPLLGKMLRSGKLPVWAKKKMEEKAGAEYAQAMLQLFGCSAATQELPSMAFVSNTSIFNQFFSDMVTPLEDDIYVPGTKIHCFYAVKMGEEYENRYRRHFVDPDIRYHAMQHEELLACYPEQWVEEVLASCRLEGRGMEENDFEERHFTEAERAQAEITESGNPRKPEGEDGKKMLERMNESHHNVTGWALSLWEIQGNDNILDIGCGGGAALSRMAEHVTDGHLTGIDYSPVSVETSRATNAESVAAGKMEILEGSVEKLPFEAETFDKIVTVESFYFWPNPQENLKEVRRVLKTGGTFLLVADIYEKPGLPREVKDNIRKFHLFNPTREQFKNLFREAGFAETRIHTKDGEDWICVEGTK</sequence>
<dbReference type="Pfam" id="PF08241">
    <property type="entry name" value="Methyltransf_11"/>
    <property type="match status" value="1"/>
</dbReference>
<organism evidence="4 5">
    <name type="scientific">Gallintestinimicrobium propionicum</name>
    <dbReference type="NCBI Taxonomy" id="2981770"/>
    <lineage>
        <taxon>Bacteria</taxon>
        <taxon>Bacillati</taxon>
        <taxon>Bacillota</taxon>
        <taxon>Clostridia</taxon>
        <taxon>Lachnospirales</taxon>
        <taxon>Lachnospiraceae</taxon>
        <taxon>Gallintestinimicrobium</taxon>
    </lineage>
</organism>
<protein>
    <submittedName>
        <fullName evidence="4">Methyltransferase domain-containing protein</fullName>
    </submittedName>
</protein>
<dbReference type="Pfam" id="PF00561">
    <property type="entry name" value="Abhydrolase_1"/>
    <property type="match status" value="1"/>
</dbReference>
<proteinExistence type="predicted"/>
<dbReference type="EMBL" id="JAJEQF010000003">
    <property type="protein sequence ID" value="MCC2166556.1"/>
    <property type="molecule type" value="Genomic_DNA"/>
</dbReference>
<dbReference type="GO" id="GO:0032259">
    <property type="term" value="P:methylation"/>
    <property type="evidence" value="ECO:0007669"/>
    <property type="project" value="UniProtKB-KW"/>
</dbReference>
<dbReference type="GO" id="GO:0016126">
    <property type="term" value="P:sterol biosynthetic process"/>
    <property type="evidence" value="ECO:0007669"/>
    <property type="project" value="TreeGrafter"/>
</dbReference>
<keyword evidence="4" id="KW-0489">Methyltransferase</keyword>
<dbReference type="PANTHER" id="PTHR44068">
    <property type="entry name" value="ZGC:194242"/>
    <property type="match status" value="1"/>
</dbReference>
<evidence type="ECO:0000259" key="2">
    <source>
        <dbReference type="Pfam" id="PF00561"/>
    </source>
</evidence>
<evidence type="ECO:0000313" key="4">
    <source>
        <dbReference type="EMBL" id="MCC2166556.1"/>
    </source>
</evidence>
<evidence type="ECO:0000256" key="1">
    <source>
        <dbReference type="ARBA" id="ARBA00022679"/>
    </source>
</evidence>
<keyword evidence="1" id="KW-0808">Transferase</keyword>
<name>A0AAE3ATJ8_9FIRM</name>
<reference evidence="4 5" key="1">
    <citation type="submission" date="2021-10" db="EMBL/GenBank/DDBJ databases">
        <title>Anaerobic single-cell dispensing facilitates the cultivation of human gut bacteria.</title>
        <authorList>
            <person name="Afrizal A."/>
        </authorList>
    </citation>
    <scope>NUCLEOTIDE SEQUENCE [LARGE SCALE GENOMIC DNA]</scope>
    <source>
        <strain evidence="4 5">CLA-AA-H244</strain>
    </source>
</reference>
<feature type="domain" description="Methyltransferase type 11" evidence="3">
    <location>
        <begin position="331"/>
        <end position="429"/>
    </location>
</feature>
<dbReference type="AlphaFoldDB" id="A0AAE3ATJ8"/>
<dbReference type="SUPFAM" id="SSF53474">
    <property type="entry name" value="alpha/beta-Hydrolases"/>
    <property type="match status" value="1"/>
</dbReference>
<dbReference type="InterPro" id="IPR029058">
    <property type="entry name" value="AB_hydrolase_fold"/>
</dbReference>
<evidence type="ECO:0000313" key="5">
    <source>
        <dbReference type="Proteomes" id="UP001199355"/>
    </source>
</evidence>
<dbReference type="PANTHER" id="PTHR44068:SF1">
    <property type="entry name" value="HYPOTHETICAL LOC100005854"/>
    <property type="match status" value="1"/>
</dbReference>
<comment type="caution">
    <text evidence="4">The sequence shown here is derived from an EMBL/GenBank/DDBJ whole genome shotgun (WGS) entry which is preliminary data.</text>
</comment>
<dbReference type="CDD" id="cd02440">
    <property type="entry name" value="AdoMet_MTases"/>
    <property type="match status" value="1"/>
</dbReference>
<dbReference type="GO" id="GO:0003838">
    <property type="term" value="F:sterol 24-C-methyltransferase activity"/>
    <property type="evidence" value="ECO:0007669"/>
    <property type="project" value="TreeGrafter"/>
</dbReference>
<dbReference type="InterPro" id="IPR000073">
    <property type="entry name" value="AB_hydrolase_1"/>
</dbReference>
<dbReference type="Gene3D" id="3.40.50.150">
    <property type="entry name" value="Vaccinia Virus protein VP39"/>
    <property type="match status" value="1"/>
</dbReference>